<evidence type="ECO:0000313" key="2">
    <source>
        <dbReference type="WBParaSite" id="TREG1_39070.1"/>
    </source>
</evidence>
<sequence>MRINYYYISGQNSFEDYSVKEMEKFNSLLFTSSVFFCFVSSSPFVTDGQESSKPDEFNVTLGALNSVPLSNASFNGITLPYPTDIHSQSPFAPNIYPPLPFIPGPYPWVTYKNRWCIQDVFDYLWCLHGIVRRNSSSS</sequence>
<evidence type="ECO:0000313" key="1">
    <source>
        <dbReference type="Proteomes" id="UP000050795"/>
    </source>
</evidence>
<proteinExistence type="predicted"/>
<protein>
    <submittedName>
        <fullName evidence="2">Uncharacterized protein</fullName>
    </submittedName>
</protein>
<name>A0AA85JVD1_TRIRE</name>
<dbReference type="Proteomes" id="UP000050795">
    <property type="component" value="Unassembled WGS sequence"/>
</dbReference>
<dbReference type="WBParaSite" id="TREG1_39070.1">
    <property type="protein sequence ID" value="TREG1_39070.1"/>
    <property type="gene ID" value="TREG1_39070"/>
</dbReference>
<reference evidence="1" key="1">
    <citation type="submission" date="2022-06" db="EMBL/GenBank/DDBJ databases">
        <authorList>
            <person name="Berger JAMES D."/>
            <person name="Berger JAMES D."/>
        </authorList>
    </citation>
    <scope>NUCLEOTIDE SEQUENCE [LARGE SCALE GENOMIC DNA]</scope>
</reference>
<keyword evidence="1" id="KW-1185">Reference proteome</keyword>
<reference evidence="2" key="2">
    <citation type="submission" date="2023-11" db="UniProtKB">
        <authorList>
            <consortium name="WormBaseParasite"/>
        </authorList>
    </citation>
    <scope>IDENTIFICATION</scope>
</reference>
<dbReference type="AlphaFoldDB" id="A0AA85JVD1"/>
<accession>A0AA85JVD1</accession>
<organism evidence="1 2">
    <name type="scientific">Trichobilharzia regenti</name>
    <name type="common">Nasal bird schistosome</name>
    <dbReference type="NCBI Taxonomy" id="157069"/>
    <lineage>
        <taxon>Eukaryota</taxon>
        <taxon>Metazoa</taxon>
        <taxon>Spiralia</taxon>
        <taxon>Lophotrochozoa</taxon>
        <taxon>Platyhelminthes</taxon>
        <taxon>Trematoda</taxon>
        <taxon>Digenea</taxon>
        <taxon>Strigeidida</taxon>
        <taxon>Schistosomatoidea</taxon>
        <taxon>Schistosomatidae</taxon>
        <taxon>Trichobilharzia</taxon>
    </lineage>
</organism>